<feature type="region of interest" description="Disordered" evidence="2">
    <location>
        <begin position="1"/>
        <end position="213"/>
    </location>
</feature>
<evidence type="ECO:0000313" key="5">
    <source>
        <dbReference type="Proteomes" id="UP000295302"/>
    </source>
</evidence>
<feature type="compositionally biased region" description="Basic and acidic residues" evidence="2">
    <location>
        <begin position="172"/>
        <end position="187"/>
    </location>
</feature>
<feature type="compositionally biased region" description="Basic and acidic residues" evidence="2">
    <location>
        <begin position="114"/>
        <end position="139"/>
    </location>
</feature>
<evidence type="ECO:0000313" key="4">
    <source>
        <dbReference type="EMBL" id="TDD49832.1"/>
    </source>
</evidence>
<sequence>MPRRGYPQVPGGGPWECPGVGPGRPASNSVGSSRAPASRVDPPLRHPARHRPQPRRVQPVLAPDLQALADAWTGKPPLSLTPTSKSSSTTSTNCSPWPPTATTARCRPLSRARQALDKRNTLWTQVDERRAAEAQREAAEQPAADRVAELEQQLADARERAKALGARPKRTTTSDRDQDREIRDWAKANDIPINDRGLIPGRIRDQYNDAHAA</sequence>
<dbReference type="EMBL" id="SMKQ01000029">
    <property type="protein sequence ID" value="TDD49832.1"/>
    <property type="molecule type" value="Genomic_DNA"/>
</dbReference>
<reference evidence="4 5" key="1">
    <citation type="submission" date="2019-03" db="EMBL/GenBank/DDBJ databases">
        <title>Draft genome sequences of novel Actinobacteria.</title>
        <authorList>
            <person name="Sahin N."/>
            <person name="Ay H."/>
            <person name="Saygin H."/>
        </authorList>
    </citation>
    <scope>NUCLEOTIDE SEQUENCE [LARGE SCALE GENOMIC DNA]</scope>
    <source>
        <strain evidence="4 5">CH32</strain>
    </source>
</reference>
<evidence type="ECO:0000256" key="2">
    <source>
        <dbReference type="SAM" id="MobiDB-lite"/>
    </source>
</evidence>
<gene>
    <name evidence="4" type="ORF">E1286_13245</name>
</gene>
<feature type="domain" description="Lsr2 DNA-binding" evidence="3">
    <location>
        <begin position="174"/>
        <end position="210"/>
    </location>
</feature>
<organism evidence="4 5">
    <name type="scientific">Nonomuraea terrae</name>
    <dbReference type="NCBI Taxonomy" id="2530383"/>
    <lineage>
        <taxon>Bacteria</taxon>
        <taxon>Bacillati</taxon>
        <taxon>Actinomycetota</taxon>
        <taxon>Actinomycetes</taxon>
        <taxon>Streptosporangiales</taxon>
        <taxon>Streptosporangiaceae</taxon>
        <taxon>Nonomuraea</taxon>
    </lineage>
</organism>
<keyword evidence="5" id="KW-1185">Reference proteome</keyword>
<dbReference type="GO" id="GO:0016746">
    <property type="term" value="F:acyltransferase activity"/>
    <property type="evidence" value="ECO:0007669"/>
    <property type="project" value="InterPro"/>
</dbReference>
<dbReference type="InterPro" id="IPR055370">
    <property type="entry name" value="Lsr2_DNA-bd"/>
</dbReference>
<keyword evidence="1" id="KW-0238">DNA-binding</keyword>
<dbReference type="Gene3D" id="4.10.320.10">
    <property type="entry name" value="E3-binding domain"/>
    <property type="match status" value="1"/>
</dbReference>
<protein>
    <recommendedName>
        <fullName evidence="3">Lsr2 DNA-binding domain-containing protein</fullName>
    </recommendedName>
</protein>
<proteinExistence type="predicted"/>
<comment type="caution">
    <text evidence="4">The sequence shown here is derived from an EMBL/GenBank/DDBJ whole genome shotgun (WGS) entry which is preliminary data.</text>
</comment>
<dbReference type="GO" id="GO:0003677">
    <property type="term" value="F:DNA binding"/>
    <property type="evidence" value="ECO:0007669"/>
    <property type="project" value="UniProtKB-KW"/>
</dbReference>
<dbReference type="InterPro" id="IPR036625">
    <property type="entry name" value="E3-bd_dom_sf"/>
</dbReference>
<feature type="compositionally biased region" description="Low complexity" evidence="2">
    <location>
        <begin position="76"/>
        <end position="95"/>
    </location>
</feature>
<accession>A0A4R4Z1B4</accession>
<dbReference type="OrthoDB" id="4113332at2"/>
<name>A0A4R4Z1B4_9ACTN</name>
<evidence type="ECO:0000259" key="3">
    <source>
        <dbReference type="Pfam" id="PF23359"/>
    </source>
</evidence>
<dbReference type="Proteomes" id="UP000295302">
    <property type="component" value="Unassembled WGS sequence"/>
</dbReference>
<evidence type="ECO:0000256" key="1">
    <source>
        <dbReference type="ARBA" id="ARBA00023125"/>
    </source>
</evidence>
<dbReference type="AlphaFoldDB" id="A0A4R4Z1B4"/>
<dbReference type="Pfam" id="PF23359">
    <property type="entry name" value="Lsr2_DNA-bd"/>
    <property type="match status" value="1"/>
</dbReference>
<feature type="compositionally biased region" description="Basic and acidic residues" evidence="2">
    <location>
        <begin position="202"/>
        <end position="213"/>
    </location>
</feature>